<dbReference type="NCBIfam" id="TIGR00229">
    <property type="entry name" value="sensory_box"/>
    <property type="match status" value="1"/>
</dbReference>
<dbReference type="PANTHER" id="PTHR44757:SF2">
    <property type="entry name" value="BIOFILM ARCHITECTURE MAINTENANCE PROTEIN MBAA"/>
    <property type="match status" value="1"/>
</dbReference>
<gene>
    <name evidence="6" type="ORF">OLMES_4444</name>
</gene>
<evidence type="ECO:0000256" key="2">
    <source>
        <dbReference type="ARBA" id="ARBA00022636"/>
    </source>
</evidence>
<protein>
    <recommendedName>
        <fullName evidence="1">cyclic-guanylate-specific phosphodiesterase</fullName>
        <ecNumber evidence="1">3.1.4.52</ecNumber>
    </recommendedName>
</protein>
<dbReference type="InterPro" id="IPR043128">
    <property type="entry name" value="Rev_trsase/Diguanyl_cyclase"/>
</dbReference>
<dbReference type="FunFam" id="3.20.20.450:FF:000001">
    <property type="entry name" value="Cyclic di-GMP phosphodiesterase yahA"/>
    <property type="match status" value="1"/>
</dbReference>
<dbReference type="InterPro" id="IPR000160">
    <property type="entry name" value="GGDEF_dom"/>
</dbReference>
<evidence type="ECO:0000259" key="5">
    <source>
        <dbReference type="PROSITE" id="PS50887"/>
    </source>
</evidence>
<dbReference type="EMBL" id="CP021425">
    <property type="protein sequence ID" value="ARU58440.1"/>
    <property type="molecule type" value="Genomic_DNA"/>
</dbReference>
<keyword evidence="6" id="KW-0808">Transferase</keyword>
<dbReference type="AlphaFoldDB" id="A0A1Y0IDU5"/>
<dbReference type="GO" id="GO:0071111">
    <property type="term" value="F:cyclic-guanylate-specific phosphodiesterase activity"/>
    <property type="evidence" value="ECO:0007669"/>
    <property type="project" value="UniProtKB-EC"/>
</dbReference>
<dbReference type="Gene3D" id="3.30.450.20">
    <property type="entry name" value="PAS domain"/>
    <property type="match status" value="2"/>
</dbReference>
<dbReference type="InterPro" id="IPR001633">
    <property type="entry name" value="EAL_dom"/>
</dbReference>
<feature type="domain" description="GGDEF" evidence="5">
    <location>
        <begin position="229"/>
        <end position="362"/>
    </location>
</feature>
<dbReference type="Gene3D" id="3.30.70.270">
    <property type="match status" value="1"/>
</dbReference>
<dbReference type="PROSITE" id="PS50887">
    <property type="entry name" value="GGDEF"/>
    <property type="match status" value="1"/>
</dbReference>
<dbReference type="SUPFAM" id="SSF141868">
    <property type="entry name" value="EAL domain-like"/>
    <property type="match status" value="1"/>
</dbReference>
<keyword evidence="2" id="KW-0973">c-di-GMP</keyword>
<keyword evidence="6" id="KW-0418">Kinase</keyword>
<dbReference type="InterPro" id="IPR052155">
    <property type="entry name" value="Biofilm_reg_signaling"/>
</dbReference>
<dbReference type="Pfam" id="PF00563">
    <property type="entry name" value="EAL"/>
    <property type="match status" value="1"/>
</dbReference>
<dbReference type="KEGG" id="ome:OLMES_4444"/>
<keyword evidence="7" id="KW-1185">Reference proteome</keyword>
<dbReference type="CDD" id="cd01949">
    <property type="entry name" value="GGDEF"/>
    <property type="match status" value="1"/>
</dbReference>
<dbReference type="CDD" id="cd01948">
    <property type="entry name" value="EAL"/>
    <property type="match status" value="1"/>
</dbReference>
<evidence type="ECO:0000259" key="3">
    <source>
        <dbReference type="PROSITE" id="PS50112"/>
    </source>
</evidence>
<dbReference type="Pfam" id="PF00990">
    <property type="entry name" value="GGDEF"/>
    <property type="match status" value="1"/>
</dbReference>
<evidence type="ECO:0000313" key="6">
    <source>
        <dbReference type="EMBL" id="ARU58440.1"/>
    </source>
</evidence>
<evidence type="ECO:0000256" key="1">
    <source>
        <dbReference type="ARBA" id="ARBA00012282"/>
    </source>
</evidence>
<dbReference type="Gene3D" id="3.20.20.450">
    <property type="entry name" value="EAL domain"/>
    <property type="match status" value="1"/>
</dbReference>
<proteinExistence type="predicted"/>
<organism evidence="6 7">
    <name type="scientific">Oleiphilus messinensis</name>
    <dbReference type="NCBI Taxonomy" id="141451"/>
    <lineage>
        <taxon>Bacteria</taxon>
        <taxon>Pseudomonadati</taxon>
        <taxon>Pseudomonadota</taxon>
        <taxon>Gammaproteobacteria</taxon>
        <taxon>Oceanospirillales</taxon>
        <taxon>Oleiphilaceae</taxon>
        <taxon>Oleiphilus</taxon>
    </lineage>
</organism>
<feature type="domain" description="EAL" evidence="4">
    <location>
        <begin position="371"/>
        <end position="625"/>
    </location>
</feature>
<dbReference type="GO" id="GO:0016301">
    <property type="term" value="F:kinase activity"/>
    <property type="evidence" value="ECO:0007669"/>
    <property type="project" value="UniProtKB-KW"/>
</dbReference>
<dbReference type="SMART" id="SM00052">
    <property type="entry name" value="EAL"/>
    <property type="match status" value="1"/>
</dbReference>
<dbReference type="InterPro" id="IPR035965">
    <property type="entry name" value="PAS-like_dom_sf"/>
</dbReference>
<name>A0A1Y0IDU5_9GAMM</name>
<dbReference type="SMART" id="SM00091">
    <property type="entry name" value="PAS"/>
    <property type="match status" value="1"/>
</dbReference>
<dbReference type="SUPFAM" id="SSF55073">
    <property type="entry name" value="Nucleotide cyclase"/>
    <property type="match status" value="1"/>
</dbReference>
<feature type="domain" description="PAS" evidence="3">
    <location>
        <begin position="75"/>
        <end position="124"/>
    </location>
</feature>
<evidence type="ECO:0000259" key="4">
    <source>
        <dbReference type="PROSITE" id="PS50883"/>
    </source>
</evidence>
<dbReference type="SUPFAM" id="SSF55785">
    <property type="entry name" value="PYP-like sensor domain (PAS domain)"/>
    <property type="match status" value="1"/>
</dbReference>
<dbReference type="Proteomes" id="UP000196027">
    <property type="component" value="Chromosome"/>
</dbReference>
<dbReference type="Pfam" id="PF13426">
    <property type="entry name" value="PAS_9"/>
    <property type="match status" value="1"/>
</dbReference>
<accession>A0A1Y0IDU5</accession>
<evidence type="ECO:0000313" key="7">
    <source>
        <dbReference type="Proteomes" id="UP000196027"/>
    </source>
</evidence>
<dbReference type="PROSITE" id="PS50883">
    <property type="entry name" value="EAL"/>
    <property type="match status" value="1"/>
</dbReference>
<dbReference type="NCBIfam" id="TIGR00254">
    <property type="entry name" value="GGDEF"/>
    <property type="match status" value="1"/>
</dbReference>
<dbReference type="PANTHER" id="PTHR44757">
    <property type="entry name" value="DIGUANYLATE CYCLASE DGCP"/>
    <property type="match status" value="1"/>
</dbReference>
<dbReference type="EC" id="3.1.4.52" evidence="1"/>
<dbReference type="SMART" id="SM00267">
    <property type="entry name" value="GGDEF"/>
    <property type="match status" value="1"/>
</dbReference>
<dbReference type="PROSITE" id="PS50112">
    <property type="entry name" value="PAS"/>
    <property type="match status" value="1"/>
</dbReference>
<reference evidence="6 7" key="1">
    <citation type="submission" date="2017-05" db="EMBL/GenBank/DDBJ databases">
        <title>Genomic insights into alkan degradation activity of Oleiphilus messinensis.</title>
        <authorList>
            <person name="Kozyavkin S.A."/>
            <person name="Slesarev A.I."/>
            <person name="Golyshin P.N."/>
            <person name="Korzhenkov A."/>
            <person name="Golyshina O.N."/>
            <person name="Toshchakov S.V."/>
        </authorList>
    </citation>
    <scope>NUCLEOTIDE SEQUENCE [LARGE SCALE GENOMIC DNA]</scope>
    <source>
        <strain evidence="6 7">ME102</strain>
    </source>
</reference>
<sequence length="635" mass="72370">MHDVMPKEKADTFYAAVQEALHSQRLITIEYELEVLAGKRYFEGRITPVNFSVNNKRTVVFLAMDITEKKQVMRHDRLISNVIEAAREGVAIMDDQRKIITTNRAYRQMTGCSEAELLNKAPIYICTDEKESDTLWGTVTEQGRWMGEIVGYRIDGTQYPLWLTLETISDPVEKSVHYAALLTDVSEIKRSREQLEHIATHDVLTGLPNRVLFTDRLKQAMVRAHRNKTLVALFFLDLDRFKVVNDNLGHQMGDELLLQVSQRLTCVQRQEDTLARFGGDEFLVISEGLKRPEDATLIARNIIAVFQAPFVLAEYTLDISTSIGISIFPDDTENAEMLLKNADAAMYQAKNQEGNSYQYCTQDLTANAFKFFSMEISLKQALKSSQFHLVYQPQFDISSGRMIGVEALIRWQHPEQGYIGPDVFIPVAESSGLIKPLGDWIISAACQQIKYWDEQGLPAFPIAINVSRRQLVDHRFCENLRDTLHFYALPGSRIEIEITESAIIDNEEIAYQNLRKLHEMGIYLSIDDFGTGHSSLINLKRFPLDKLKIDRDFVRDLMIDQNDVAIIKATIALARSFNLKVIAEGVETQEQRDYLRDQGCDQVQGYLYSKPVMPDVIEQLWNTPQHGTAPSSCSH</sequence>
<dbReference type="InterPro" id="IPR000014">
    <property type="entry name" value="PAS"/>
</dbReference>
<dbReference type="InterPro" id="IPR035919">
    <property type="entry name" value="EAL_sf"/>
</dbReference>
<dbReference type="InterPro" id="IPR029787">
    <property type="entry name" value="Nucleotide_cyclase"/>
</dbReference>